<sequence length="287" mass="33353">MENINFQSDIFYATNPSFTSTNHIIEFTKPLKSLKINYFTFDRHYKDNSRVVLTNSADWIKHYWRNEMYQHAIFENNPLSFSDGHVFWNWLNREPIYSAASQFGIDNGITMIEKHMEYTDFFHFGSINDNSVDNNHIMGKMALLHQFISLFKYKMQDMINDAGKNRIYVPDFKKSLTLTQEGEVNNEIVGADFYKLINRRDVSRIYLGEEYNNAYLTKKEVELMKELTGGSSCSEASSNLGISSDAVNKHIKNIKDRLNCRTLCQLGFVMGKLSSKNIYPFLIADRG</sequence>
<dbReference type="PROSITE" id="PS50043">
    <property type="entry name" value="HTH_LUXR_2"/>
    <property type="match status" value="1"/>
</dbReference>
<dbReference type="InterPro" id="IPR036388">
    <property type="entry name" value="WH-like_DNA-bd_sf"/>
</dbReference>
<dbReference type="InterPro" id="IPR000792">
    <property type="entry name" value="Tscrpt_reg_LuxR_C"/>
</dbReference>
<dbReference type="Proteomes" id="UP000180280">
    <property type="component" value="Unassembled WGS sequence"/>
</dbReference>
<accession>A0ABX3CBX4</accession>
<dbReference type="SMART" id="SM00421">
    <property type="entry name" value="HTH_LUXR"/>
    <property type="match status" value="1"/>
</dbReference>
<dbReference type="Gene3D" id="3.30.450.80">
    <property type="entry name" value="Transcription factor LuxR-like, autoinducer-binding domain"/>
    <property type="match status" value="1"/>
</dbReference>
<proteinExistence type="predicted"/>
<gene>
    <name evidence="2" type="ORF">BI344_17290</name>
</gene>
<keyword evidence="3" id="KW-1185">Reference proteome</keyword>
<dbReference type="SUPFAM" id="SSF75516">
    <property type="entry name" value="Pheromone-binding domain of LuxR-like quorum-sensing transcription factors"/>
    <property type="match status" value="1"/>
</dbReference>
<organism evidence="2 3">
    <name type="scientific">Chromobacterium sphagni</name>
    <dbReference type="NCBI Taxonomy" id="1903179"/>
    <lineage>
        <taxon>Bacteria</taxon>
        <taxon>Pseudomonadati</taxon>
        <taxon>Pseudomonadota</taxon>
        <taxon>Betaproteobacteria</taxon>
        <taxon>Neisseriales</taxon>
        <taxon>Chromobacteriaceae</taxon>
        <taxon>Chromobacterium</taxon>
    </lineage>
</organism>
<dbReference type="EMBL" id="MKCT01000030">
    <property type="protein sequence ID" value="OHX19632.1"/>
    <property type="molecule type" value="Genomic_DNA"/>
</dbReference>
<dbReference type="SUPFAM" id="SSF46894">
    <property type="entry name" value="C-terminal effector domain of the bipartite response regulators"/>
    <property type="match status" value="1"/>
</dbReference>
<name>A0ABX3CBX4_9NEIS</name>
<protein>
    <recommendedName>
        <fullName evidence="1">HTH luxR-type domain-containing protein</fullName>
    </recommendedName>
</protein>
<reference evidence="2 3" key="1">
    <citation type="submission" date="2016-09" db="EMBL/GenBank/DDBJ databases">
        <title>Chromobacterium muskegensis sp. nov., an insecticidal bacterium isolated from Sphagnum bogs.</title>
        <authorList>
            <person name="Sparks M.E."/>
            <person name="Blackburn M.B."/>
            <person name="Gundersen-Rindal D.E."/>
            <person name="Mitchell A."/>
            <person name="Farrar R."/>
            <person name="Kuhar D."/>
        </authorList>
    </citation>
    <scope>NUCLEOTIDE SEQUENCE [LARGE SCALE GENOMIC DNA]</scope>
    <source>
        <strain evidence="2 3">14B-1</strain>
    </source>
</reference>
<feature type="domain" description="HTH luxR-type" evidence="1">
    <location>
        <begin position="209"/>
        <end position="274"/>
    </location>
</feature>
<dbReference type="InterPro" id="IPR036693">
    <property type="entry name" value="TF_LuxR_autoind-bd_dom_sf"/>
</dbReference>
<comment type="caution">
    <text evidence="2">The sequence shown here is derived from an EMBL/GenBank/DDBJ whole genome shotgun (WGS) entry which is preliminary data.</text>
</comment>
<dbReference type="Gene3D" id="1.10.10.10">
    <property type="entry name" value="Winged helix-like DNA-binding domain superfamily/Winged helix DNA-binding domain"/>
    <property type="match status" value="1"/>
</dbReference>
<evidence type="ECO:0000259" key="1">
    <source>
        <dbReference type="PROSITE" id="PS50043"/>
    </source>
</evidence>
<evidence type="ECO:0000313" key="3">
    <source>
        <dbReference type="Proteomes" id="UP000180280"/>
    </source>
</evidence>
<evidence type="ECO:0000313" key="2">
    <source>
        <dbReference type="EMBL" id="OHX19632.1"/>
    </source>
</evidence>
<dbReference type="InterPro" id="IPR016032">
    <property type="entry name" value="Sig_transdc_resp-reg_C-effctor"/>
</dbReference>
<dbReference type="Pfam" id="PF00196">
    <property type="entry name" value="GerE"/>
    <property type="match status" value="1"/>
</dbReference>